<protein>
    <submittedName>
        <fullName evidence="2">UDP-N-acetylglucosamine 4-epimerase</fullName>
    </submittedName>
</protein>
<dbReference type="AlphaFoldDB" id="A0A1N7JF17"/>
<proteinExistence type="predicted"/>
<evidence type="ECO:0000259" key="1">
    <source>
        <dbReference type="Pfam" id="PF01370"/>
    </source>
</evidence>
<sequence>MTVYKNVKNSLVEPPRTCLITGVAGFIGSHILDELPSADEVVLAVAHKSYHKLNVEDFNQLVGDNVVVMDVKCLLERKTFADANIDLWRL</sequence>
<evidence type="ECO:0000313" key="3">
    <source>
        <dbReference type="Proteomes" id="UP000185999"/>
    </source>
</evidence>
<dbReference type="SUPFAM" id="SSF51735">
    <property type="entry name" value="NAD(P)-binding Rossmann-fold domains"/>
    <property type="match status" value="1"/>
</dbReference>
<evidence type="ECO:0000313" key="2">
    <source>
        <dbReference type="EMBL" id="SIS47945.1"/>
    </source>
</evidence>
<dbReference type="InterPro" id="IPR036291">
    <property type="entry name" value="NAD(P)-bd_dom_sf"/>
</dbReference>
<feature type="domain" description="NAD-dependent epimerase/dehydratase" evidence="1">
    <location>
        <begin position="19"/>
        <end position="53"/>
    </location>
</feature>
<dbReference type="RefSeq" id="WP_054343178.1">
    <property type="nucleotide sequence ID" value="NZ_FTOE01000001.1"/>
</dbReference>
<keyword evidence="3" id="KW-1185">Reference proteome</keyword>
<dbReference type="STRING" id="619304.SAMN05421760_1011058"/>
<reference evidence="3" key="1">
    <citation type="submission" date="2017-01" db="EMBL/GenBank/DDBJ databases">
        <authorList>
            <person name="Varghese N."/>
            <person name="Submissions S."/>
        </authorList>
    </citation>
    <scope>NUCLEOTIDE SEQUENCE [LARGE SCALE GENOMIC DNA]</scope>
    <source>
        <strain evidence="3">DSM 22306</strain>
    </source>
</reference>
<dbReference type="OrthoDB" id="9803010at2"/>
<dbReference type="Gene3D" id="3.40.50.720">
    <property type="entry name" value="NAD(P)-binding Rossmann-like Domain"/>
    <property type="match status" value="1"/>
</dbReference>
<dbReference type="EMBL" id="FTOE01000001">
    <property type="protein sequence ID" value="SIS47945.1"/>
    <property type="molecule type" value="Genomic_DNA"/>
</dbReference>
<dbReference type="Proteomes" id="UP000185999">
    <property type="component" value="Unassembled WGS sequence"/>
</dbReference>
<accession>A0A1N7JF17</accession>
<name>A0A1N7JF17_9GAMM</name>
<dbReference type="Pfam" id="PF01370">
    <property type="entry name" value="Epimerase"/>
    <property type="match status" value="1"/>
</dbReference>
<dbReference type="InterPro" id="IPR001509">
    <property type="entry name" value="Epimerase_deHydtase"/>
</dbReference>
<gene>
    <name evidence="2" type="ORF">SAMN05421760_1011058</name>
</gene>
<organism evidence="2 3">
    <name type="scientific">Neptunomonas antarctica</name>
    <dbReference type="NCBI Taxonomy" id="619304"/>
    <lineage>
        <taxon>Bacteria</taxon>
        <taxon>Pseudomonadati</taxon>
        <taxon>Pseudomonadota</taxon>
        <taxon>Gammaproteobacteria</taxon>
        <taxon>Oceanospirillales</taxon>
        <taxon>Oceanospirillaceae</taxon>
        <taxon>Neptunomonas</taxon>
    </lineage>
</organism>